<dbReference type="AlphaFoldDB" id="Q6L3Z1"/>
<feature type="region of interest" description="Disordered" evidence="1">
    <location>
        <begin position="1"/>
        <end position="121"/>
    </location>
</feature>
<gene>
    <name evidence="2" type="ORF">SDM1_46t00009</name>
</gene>
<feature type="compositionally biased region" description="Basic and acidic residues" evidence="1">
    <location>
        <begin position="34"/>
        <end position="46"/>
    </location>
</feature>
<dbReference type="EMBL" id="AC149266">
    <property type="protein sequence ID" value="AAT38784.2"/>
    <property type="molecule type" value="Genomic_DNA"/>
</dbReference>
<proteinExistence type="predicted"/>
<reference evidence="2" key="2">
    <citation type="submission" date="2006-08" db="EMBL/GenBank/DDBJ databases">
        <authorList>
            <person name="Childs K."/>
        </authorList>
    </citation>
    <scope>NUCLEOTIDE SEQUENCE</scope>
</reference>
<reference evidence="2" key="1">
    <citation type="submission" date="2004-05" db="EMBL/GenBank/DDBJ databases">
        <authorList>
            <person name="Buell R."/>
            <person name="Liu J."/>
            <person name="Childs K."/>
            <person name="Zaborsky J."/>
            <person name="Tallon L."/>
            <person name="Wirtz U."/>
            <person name="Wei F."/>
            <person name="Kuang H."/>
            <person name="Zhang P."/>
            <person name="Marano M."/>
            <person name="Baker B."/>
        </authorList>
    </citation>
    <scope>NUCLEOTIDE SEQUENCE</scope>
</reference>
<evidence type="ECO:0000256" key="1">
    <source>
        <dbReference type="SAM" id="MobiDB-lite"/>
    </source>
</evidence>
<feature type="compositionally biased region" description="Basic and acidic residues" evidence="1">
    <location>
        <begin position="106"/>
        <end position="121"/>
    </location>
</feature>
<evidence type="ECO:0000313" key="2">
    <source>
        <dbReference type="EMBL" id="AAT38784.2"/>
    </source>
</evidence>
<name>Q6L3Z1_SOLDE</name>
<organism evidence="2">
    <name type="scientific">Solanum demissum</name>
    <name type="common">Wild potato</name>
    <dbReference type="NCBI Taxonomy" id="50514"/>
    <lineage>
        <taxon>Eukaryota</taxon>
        <taxon>Viridiplantae</taxon>
        <taxon>Streptophyta</taxon>
        <taxon>Embryophyta</taxon>
        <taxon>Tracheophyta</taxon>
        <taxon>Spermatophyta</taxon>
        <taxon>Magnoliopsida</taxon>
        <taxon>eudicotyledons</taxon>
        <taxon>Gunneridae</taxon>
        <taxon>Pentapetalae</taxon>
        <taxon>asterids</taxon>
        <taxon>lamiids</taxon>
        <taxon>Solanales</taxon>
        <taxon>Solanaceae</taxon>
        <taxon>Solanoideae</taxon>
        <taxon>Solaneae</taxon>
        <taxon>Solanum</taxon>
    </lineage>
</organism>
<accession>Q6L3Z1</accession>
<protein>
    <submittedName>
        <fullName evidence="2">Uncharacterized protein</fullName>
    </submittedName>
</protein>
<feature type="compositionally biased region" description="Polar residues" evidence="1">
    <location>
        <begin position="47"/>
        <end position="64"/>
    </location>
</feature>
<feature type="compositionally biased region" description="Basic and acidic residues" evidence="1">
    <location>
        <begin position="81"/>
        <end position="91"/>
    </location>
</feature>
<sequence length="121" mass="13652">MTIDPTPRLDLGLDPDSRFETRHLNWHPTPTADSRIDLGLDSDSRSGTRPQHSTRDPISNPDSTLTRDKGPNPTSTLNPKPDPEPHPDTRPRIRPRILTRNPTPRSRSDFDPIRPDLRPGS</sequence>